<accession>A0AB39L8C3</accession>
<evidence type="ECO:0000256" key="1">
    <source>
        <dbReference type="PIRSR" id="PIRSR620019-2"/>
    </source>
</evidence>
<dbReference type="InterPro" id="IPR041561">
    <property type="entry name" value="PglD_N"/>
</dbReference>
<protein>
    <submittedName>
        <fullName evidence="3">NeuD/PglB/VioB family sugar acetyltransferase</fullName>
    </submittedName>
</protein>
<dbReference type="PANTHER" id="PTHR43300">
    <property type="entry name" value="ACETYLTRANSFERASE"/>
    <property type="match status" value="1"/>
</dbReference>
<dbReference type="InterPro" id="IPR011004">
    <property type="entry name" value="Trimer_LpxA-like_sf"/>
</dbReference>
<proteinExistence type="predicted"/>
<dbReference type="NCBIfam" id="TIGR03570">
    <property type="entry name" value="NeuD_NnaD"/>
    <property type="match status" value="1"/>
</dbReference>
<organism evidence="3">
    <name type="scientific">Sinomonas puerhi</name>
    <dbReference type="NCBI Taxonomy" id="3238584"/>
    <lineage>
        <taxon>Bacteria</taxon>
        <taxon>Bacillati</taxon>
        <taxon>Actinomycetota</taxon>
        <taxon>Actinomycetes</taxon>
        <taxon>Micrococcales</taxon>
        <taxon>Micrococcaceae</taxon>
        <taxon>Sinomonas</taxon>
    </lineage>
</organism>
<dbReference type="AlphaFoldDB" id="A0AB39L8C3"/>
<gene>
    <name evidence="3" type="ORF">AB5L97_06570</name>
</gene>
<evidence type="ECO:0000259" key="2">
    <source>
        <dbReference type="Pfam" id="PF17836"/>
    </source>
</evidence>
<evidence type="ECO:0000313" key="3">
    <source>
        <dbReference type="EMBL" id="XDP46668.1"/>
    </source>
</evidence>
<dbReference type="InterPro" id="IPR020019">
    <property type="entry name" value="AcTrfase_PglD-like"/>
</dbReference>
<dbReference type="RefSeq" id="WP_369046940.1">
    <property type="nucleotide sequence ID" value="NZ_CP163302.1"/>
</dbReference>
<dbReference type="PANTHER" id="PTHR43300:SF7">
    <property type="entry name" value="UDP-N-ACETYLBACILLOSAMINE N-ACETYLTRANSFERASE"/>
    <property type="match status" value="1"/>
</dbReference>
<dbReference type="Gene3D" id="2.160.10.10">
    <property type="entry name" value="Hexapeptide repeat proteins"/>
    <property type="match status" value="1"/>
</dbReference>
<feature type="binding site" evidence="1">
    <location>
        <position position="68"/>
    </location>
    <ligand>
        <name>substrate</name>
    </ligand>
</feature>
<dbReference type="CDD" id="cd03360">
    <property type="entry name" value="LbH_AT_putative"/>
    <property type="match status" value="1"/>
</dbReference>
<dbReference type="Pfam" id="PF17836">
    <property type="entry name" value="PglD_N"/>
    <property type="match status" value="1"/>
</dbReference>
<sequence length="220" mass="22629">MAELLLVAASGLAREVMALVRASDDFDVLGILDDDPLRTGSVLDGAHVLGPLAEVRRHPGARVVVCVGSGVVRADIVRRLGAMGFPPGRYATIMHPSVQVPEGCSVGEGSILLANVVLTAAVTVGRHVVVMPGAVLTHGDFVDDYATFAAGAALGGSVVVGRAAYLGMNSSVRQRTRVGARAVIGMGAAVISDIPDGQTWVGVPARRMSQSPDDAPEEES</sequence>
<name>A0AB39L8C3_9MICC</name>
<dbReference type="SUPFAM" id="SSF51161">
    <property type="entry name" value="Trimeric LpxA-like enzymes"/>
    <property type="match status" value="1"/>
</dbReference>
<dbReference type="InterPro" id="IPR050179">
    <property type="entry name" value="Trans_hexapeptide_repeat"/>
</dbReference>
<dbReference type="KEGG" id="spue:AB5L97_06570"/>
<feature type="domain" description="PglD N-terminal" evidence="2">
    <location>
        <begin position="4"/>
        <end position="80"/>
    </location>
</feature>
<reference evidence="3" key="1">
    <citation type="submission" date="2024-07" db="EMBL/GenBank/DDBJ databases">
        <authorList>
            <person name="fu j."/>
        </authorList>
    </citation>
    <scope>NUCLEOTIDE SEQUENCE</scope>
    <source>
        <strain evidence="3">P10A9</strain>
    </source>
</reference>
<dbReference type="EMBL" id="CP163302">
    <property type="protein sequence ID" value="XDP46668.1"/>
    <property type="molecule type" value="Genomic_DNA"/>
</dbReference>
<dbReference type="Gene3D" id="3.40.50.20">
    <property type="match status" value="1"/>
</dbReference>